<dbReference type="EMBL" id="VJMJ01000089">
    <property type="protein sequence ID" value="KAF0736237.1"/>
    <property type="molecule type" value="Genomic_DNA"/>
</dbReference>
<feature type="region of interest" description="Disordered" evidence="1">
    <location>
        <begin position="57"/>
        <end position="79"/>
    </location>
</feature>
<evidence type="ECO:0000256" key="1">
    <source>
        <dbReference type="SAM" id="MobiDB-lite"/>
    </source>
</evidence>
<evidence type="ECO:0000313" key="3">
    <source>
        <dbReference type="Proteomes" id="UP000481153"/>
    </source>
</evidence>
<keyword evidence="3" id="KW-1185">Reference proteome</keyword>
<dbReference type="Proteomes" id="UP000481153">
    <property type="component" value="Unassembled WGS sequence"/>
</dbReference>
<comment type="caution">
    <text evidence="2">The sequence shown here is derived from an EMBL/GenBank/DDBJ whole genome shotgun (WGS) entry which is preliminary data.</text>
</comment>
<proteinExistence type="predicted"/>
<evidence type="ECO:0000313" key="2">
    <source>
        <dbReference type="EMBL" id="KAF0736237.1"/>
    </source>
</evidence>
<dbReference type="AlphaFoldDB" id="A0A6G0X8C7"/>
<dbReference type="VEuPathDB" id="FungiDB:AeMF1_019393"/>
<name>A0A6G0X8C7_9STRA</name>
<gene>
    <name evidence="2" type="ORF">Ae201684_007259</name>
</gene>
<protein>
    <submittedName>
        <fullName evidence="2">Uncharacterized protein</fullName>
    </submittedName>
</protein>
<reference evidence="2 3" key="1">
    <citation type="submission" date="2019-07" db="EMBL/GenBank/DDBJ databases">
        <title>Genomics analysis of Aphanomyces spp. identifies a new class of oomycete effector associated with host adaptation.</title>
        <authorList>
            <person name="Gaulin E."/>
        </authorList>
    </citation>
    <scope>NUCLEOTIDE SEQUENCE [LARGE SCALE GENOMIC DNA]</scope>
    <source>
        <strain evidence="2 3">ATCC 201684</strain>
    </source>
</reference>
<sequence>MVPPLRLQCQYAYKACTNIRTMKKDGDIHKLCAFHRDRANNVQKRYASKRRQRIRELKRASHQLAPSSPAPSPPTNEDLPALKMALLDFTLPDDLFEPLWTISDCNTLSVEESEMLSQLFELPWTT</sequence>
<accession>A0A6G0X8C7</accession>
<organism evidence="2 3">
    <name type="scientific">Aphanomyces euteiches</name>
    <dbReference type="NCBI Taxonomy" id="100861"/>
    <lineage>
        <taxon>Eukaryota</taxon>
        <taxon>Sar</taxon>
        <taxon>Stramenopiles</taxon>
        <taxon>Oomycota</taxon>
        <taxon>Saprolegniomycetes</taxon>
        <taxon>Saprolegniales</taxon>
        <taxon>Verrucalvaceae</taxon>
        <taxon>Aphanomyces</taxon>
    </lineage>
</organism>